<feature type="domain" description="Amidase" evidence="1">
    <location>
        <begin position="27"/>
        <end position="442"/>
    </location>
</feature>
<reference evidence="2" key="1">
    <citation type="journal article" date="2014" name="Int. J. Syst. Evol. Microbiol.">
        <title>Complete genome sequence of Corynebacterium casei LMG S-19264T (=DSM 44701T), isolated from a smear-ripened cheese.</title>
        <authorList>
            <consortium name="US DOE Joint Genome Institute (JGI-PGF)"/>
            <person name="Walter F."/>
            <person name="Albersmeier A."/>
            <person name="Kalinowski J."/>
            <person name="Ruckert C."/>
        </authorList>
    </citation>
    <scope>NUCLEOTIDE SEQUENCE</scope>
    <source>
        <strain evidence="2">JCM 30078</strain>
    </source>
</reference>
<dbReference type="PANTHER" id="PTHR11895:SF173">
    <property type="entry name" value="GLUTAMYL-TRNA AMIDOTRANSFERASE SUBUNIT A"/>
    <property type="match status" value="1"/>
</dbReference>
<dbReference type="AlphaFoldDB" id="A0A917PHP5"/>
<organism evidence="2 3">
    <name type="scientific">Pseudomonas matsuisoli</name>
    <dbReference type="NCBI Taxonomy" id="1515666"/>
    <lineage>
        <taxon>Bacteria</taxon>
        <taxon>Pseudomonadati</taxon>
        <taxon>Pseudomonadota</taxon>
        <taxon>Gammaproteobacteria</taxon>
        <taxon>Pseudomonadales</taxon>
        <taxon>Pseudomonadaceae</taxon>
        <taxon>Pseudomonas</taxon>
    </lineage>
</organism>
<dbReference type="InterPro" id="IPR036928">
    <property type="entry name" value="AS_sf"/>
</dbReference>
<evidence type="ECO:0000313" key="3">
    <source>
        <dbReference type="Proteomes" id="UP000635983"/>
    </source>
</evidence>
<dbReference type="EMBL" id="BMPO01000001">
    <property type="protein sequence ID" value="GGJ78901.1"/>
    <property type="molecule type" value="Genomic_DNA"/>
</dbReference>
<accession>A0A917PHP5</accession>
<dbReference type="InterPro" id="IPR023631">
    <property type="entry name" value="Amidase_dom"/>
</dbReference>
<dbReference type="GO" id="GO:0003824">
    <property type="term" value="F:catalytic activity"/>
    <property type="evidence" value="ECO:0007669"/>
    <property type="project" value="InterPro"/>
</dbReference>
<dbReference type="Pfam" id="PF01425">
    <property type="entry name" value="Amidase"/>
    <property type="match status" value="1"/>
</dbReference>
<reference evidence="2" key="2">
    <citation type="submission" date="2020-09" db="EMBL/GenBank/DDBJ databases">
        <authorList>
            <person name="Sun Q."/>
            <person name="Ohkuma M."/>
        </authorList>
    </citation>
    <scope>NUCLEOTIDE SEQUENCE</scope>
    <source>
        <strain evidence="2">JCM 30078</strain>
    </source>
</reference>
<protein>
    <submittedName>
        <fullName evidence="2">Amidase</fullName>
    </submittedName>
</protein>
<sequence length="469" mass="50390">MHDLAALDATEVLELFRQRSLSPLEYLEAIEAQVACWEPHINALYGYTPEAMRAEAAASTERWAKGQPMGALDGIPVTVKELIATPGLPVPSGTLANPLIDATVDAPAAARMRESGALIFAKTTCPDFGMLSSGVSSFHGTTRNPWHPACNPGGSSSGAGAAAAAGFSPLHVGTDIGGSIRLPAAWCGIVGFKPTLGRIPINPYYVGRCAGPMTRSVTDAALMMAELAKTDRRDATRLPPSNIDWLNLPTSVKGLRIGLMMSAGCGMPLDDEIRAAVERAAKCFEAQGATIVEIEPVLTREMLDGLDQFWQARQWSQMLRLSPEQRERTLPYVLEWARGGAEIDGVTVVRGFEQTLAMRAVTEAVFDRVDAVLSPTTPIVAFPAEAHSPLGDPRKNFEHIAYTVPWNMGEQPGLSINAGWSHDGMPIGLQIVGPRFNDLEVLGLGRAFELFGEVERRMPVLRAKEGQAA</sequence>
<name>A0A917PHP5_9PSED</name>
<dbReference type="Gene3D" id="3.90.1300.10">
    <property type="entry name" value="Amidase signature (AS) domain"/>
    <property type="match status" value="1"/>
</dbReference>
<evidence type="ECO:0000259" key="1">
    <source>
        <dbReference type="Pfam" id="PF01425"/>
    </source>
</evidence>
<gene>
    <name evidence="2" type="primary">gatA</name>
    <name evidence="2" type="ORF">GCM10009304_01000</name>
</gene>
<evidence type="ECO:0000313" key="2">
    <source>
        <dbReference type="EMBL" id="GGJ78901.1"/>
    </source>
</evidence>
<proteinExistence type="predicted"/>
<dbReference type="PANTHER" id="PTHR11895">
    <property type="entry name" value="TRANSAMIDASE"/>
    <property type="match status" value="1"/>
</dbReference>
<dbReference type="SUPFAM" id="SSF75304">
    <property type="entry name" value="Amidase signature (AS) enzymes"/>
    <property type="match status" value="1"/>
</dbReference>
<keyword evidence="3" id="KW-1185">Reference proteome</keyword>
<comment type="caution">
    <text evidence="2">The sequence shown here is derived from an EMBL/GenBank/DDBJ whole genome shotgun (WGS) entry which is preliminary data.</text>
</comment>
<dbReference type="RefSeq" id="WP_188981189.1">
    <property type="nucleotide sequence ID" value="NZ_BMPO01000001.1"/>
</dbReference>
<dbReference type="InterPro" id="IPR000120">
    <property type="entry name" value="Amidase"/>
</dbReference>
<dbReference type="NCBIfam" id="NF005450">
    <property type="entry name" value="PRK07042.1"/>
    <property type="match status" value="1"/>
</dbReference>
<dbReference type="Proteomes" id="UP000635983">
    <property type="component" value="Unassembled WGS sequence"/>
</dbReference>